<dbReference type="AlphaFoldDB" id="A0A0C2X519"/>
<feature type="signal peptide" evidence="1">
    <location>
        <begin position="1"/>
        <end position="20"/>
    </location>
</feature>
<reference evidence="2 3" key="1">
    <citation type="submission" date="2014-04" db="EMBL/GenBank/DDBJ databases">
        <title>Evolutionary Origins and Diversification of the Mycorrhizal Mutualists.</title>
        <authorList>
            <consortium name="DOE Joint Genome Institute"/>
            <consortium name="Mycorrhizal Genomics Consortium"/>
            <person name="Kohler A."/>
            <person name="Kuo A."/>
            <person name="Nagy L.G."/>
            <person name="Floudas D."/>
            <person name="Copeland A."/>
            <person name="Barry K.W."/>
            <person name="Cichocki N."/>
            <person name="Veneault-Fourrey C."/>
            <person name="LaButti K."/>
            <person name="Lindquist E.A."/>
            <person name="Lipzen A."/>
            <person name="Lundell T."/>
            <person name="Morin E."/>
            <person name="Murat C."/>
            <person name="Riley R."/>
            <person name="Ohm R."/>
            <person name="Sun H."/>
            <person name="Tunlid A."/>
            <person name="Henrissat B."/>
            <person name="Grigoriev I.V."/>
            <person name="Hibbett D.S."/>
            <person name="Martin F."/>
        </authorList>
    </citation>
    <scope>NUCLEOTIDE SEQUENCE [LARGE SCALE GENOMIC DNA]</scope>
    <source>
        <strain evidence="2 3">Koide BX008</strain>
    </source>
</reference>
<name>A0A0C2X519_AMAMK</name>
<accession>A0A0C2X519</accession>
<dbReference type="Proteomes" id="UP000054549">
    <property type="component" value="Unassembled WGS sequence"/>
</dbReference>
<protein>
    <submittedName>
        <fullName evidence="2">Uncharacterized protein</fullName>
    </submittedName>
</protein>
<keyword evidence="1" id="KW-0732">Signal</keyword>
<evidence type="ECO:0000313" key="3">
    <source>
        <dbReference type="Proteomes" id="UP000054549"/>
    </source>
</evidence>
<sequence length="80" mass="8337">MRLTIAAALSVLSALSSVRAQSTTTGFVNGSPVILSAFPSATAAASNNTAVPDAPTGKVFKYFLQIWLENEACMDLSTLE</sequence>
<keyword evidence="3" id="KW-1185">Reference proteome</keyword>
<dbReference type="EMBL" id="KN818255">
    <property type="protein sequence ID" value="KIL63818.1"/>
    <property type="molecule type" value="Genomic_DNA"/>
</dbReference>
<gene>
    <name evidence="2" type="ORF">M378DRAFT_164006</name>
</gene>
<dbReference type="HOGENOM" id="CLU_2589226_0_0_1"/>
<evidence type="ECO:0000256" key="1">
    <source>
        <dbReference type="SAM" id="SignalP"/>
    </source>
</evidence>
<feature type="chain" id="PRO_5002158724" evidence="1">
    <location>
        <begin position="21"/>
        <end position="80"/>
    </location>
</feature>
<evidence type="ECO:0000313" key="2">
    <source>
        <dbReference type="EMBL" id="KIL63818.1"/>
    </source>
</evidence>
<proteinExistence type="predicted"/>
<organism evidence="2 3">
    <name type="scientific">Amanita muscaria (strain Koide BX008)</name>
    <dbReference type="NCBI Taxonomy" id="946122"/>
    <lineage>
        <taxon>Eukaryota</taxon>
        <taxon>Fungi</taxon>
        <taxon>Dikarya</taxon>
        <taxon>Basidiomycota</taxon>
        <taxon>Agaricomycotina</taxon>
        <taxon>Agaricomycetes</taxon>
        <taxon>Agaricomycetidae</taxon>
        <taxon>Agaricales</taxon>
        <taxon>Pluteineae</taxon>
        <taxon>Amanitaceae</taxon>
        <taxon>Amanita</taxon>
    </lineage>
</organism>
<dbReference type="InParanoid" id="A0A0C2X519"/>